<feature type="region of interest" description="Disordered" evidence="1">
    <location>
        <begin position="154"/>
        <end position="197"/>
    </location>
</feature>
<feature type="region of interest" description="Disordered" evidence="1">
    <location>
        <begin position="1"/>
        <end position="36"/>
    </location>
</feature>
<comment type="caution">
    <text evidence="2">The sequence shown here is derived from an EMBL/GenBank/DDBJ whole genome shotgun (WGS) entry which is preliminary data.</text>
</comment>
<name>A0A8K0XQX6_9AGAR</name>
<feature type="compositionally biased region" description="Low complexity" evidence="1">
    <location>
        <begin position="234"/>
        <end position="249"/>
    </location>
</feature>
<dbReference type="PANTHER" id="PTHR24413">
    <property type="entry name" value="SPECKLE-TYPE POZ PROTEIN"/>
    <property type="match status" value="1"/>
</dbReference>
<dbReference type="EMBL" id="JAEVFJ010000011">
    <property type="protein sequence ID" value="KAH8101804.1"/>
    <property type="molecule type" value="Genomic_DNA"/>
</dbReference>
<keyword evidence="3" id="KW-1185">Reference proteome</keyword>
<proteinExistence type="predicted"/>
<evidence type="ECO:0000256" key="1">
    <source>
        <dbReference type="SAM" id="MobiDB-lite"/>
    </source>
</evidence>
<accession>A0A8K0XQX6</accession>
<organism evidence="2 3">
    <name type="scientific">Cristinia sonorae</name>
    <dbReference type="NCBI Taxonomy" id="1940300"/>
    <lineage>
        <taxon>Eukaryota</taxon>
        <taxon>Fungi</taxon>
        <taxon>Dikarya</taxon>
        <taxon>Basidiomycota</taxon>
        <taxon>Agaricomycotina</taxon>
        <taxon>Agaricomycetes</taxon>
        <taxon>Agaricomycetidae</taxon>
        <taxon>Agaricales</taxon>
        <taxon>Pleurotineae</taxon>
        <taxon>Stephanosporaceae</taxon>
        <taxon>Cristinia</taxon>
    </lineage>
</organism>
<dbReference type="OrthoDB" id="6359816at2759"/>
<feature type="region of interest" description="Disordered" evidence="1">
    <location>
        <begin position="233"/>
        <end position="252"/>
    </location>
</feature>
<dbReference type="InterPro" id="IPR011333">
    <property type="entry name" value="SKP1/BTB/POZ_sf"/>
</dbReference>
<dbReference type="AlphaFoldDB" id="A0A8K0XQX6"/>
<protein>
    <recommendedName>
        <fullName evidence="4">BTB domain-containing protein</fullName>
    </recommendedName>
</protein>
<feature type="compositionally biased region" description="Acidic residues" evidence="1">
    <location>
        <begin position="154"/>
        <end position="164"/>
    </location>
</feature>
<dbReference type="Proteomes" id="UP000813824">
    <property type="component" value="Unassembled WGS sequence"/>
</dbReference>
<sequence length="356" mass="39422">MDPDFPESSPSQASRALSKKKGKKSSAILERRTEREETKKPFRILVTPTQAAPFLMPAIPSGIEHAHRLKVALKLSLACGTFLDTKFYAFSRRRVGGGVDKPVGIYASSSLLRAASPYFEGLLSSGFDESKIVNIDGDDLASHLLYSEDYGYDSDSDLEDEELPDSSGGNIELNSDETLPGTPAEHSHSTAPPRPKIRFERPGRIVHIPNAAHATFQALIYYLCTDDITFRPLKSSSKSPTPTHGTGSTNPLGYPCSPKSMYILADLLGIDPLKEQCKREIQNHLEPQNIVPELFSRFTSRYPSIRDMEIDHLLRHRQNTTVQDSLPVWIEAITSGALPYCTETLNVLIPRLLRGS</sequence>
<evidence type="ECO:0000313" key="2">
    <source>
        <dbReference type="EMBL" id="KAH8101804.1"/>
    </source>
</evidence>
<reference evidence="2" key="1">
    <citation type="journal article" date="2021" name="New Phytol.">
        <title>Evolutionary innovations through gain and loss of genes in the ectomycorrhizal Boletales.</title>
        <authorList>
            <person name="Wu G."/>
            <person name="Miyauchi S."/>
            <person name="Morin E."/>
            <person name="Kuo A."/>
            <person name="Drula E."/>
            <person name="Varga T."/>
            <person name="Kohler A."/>
            <person name="Feng B."/>
            <person name="Cao Y."/>
            <person name="Lipzen A."/>
            <person name="Daum C."/>
            <person name="Hundley H."/>
            <person name="Pangilinan J."/>
            <person name="Johnson J."/>
            <person name="Barry K."/>
            <person name="LaButti K."/>
            <person name="Ng V."/>
            <person name="Ahrendt S."/>
            <person name="Min B."/>
            <person name="Choi I.G."/>
            <person name="Park H."/>
            <person name="Plett J.M."/>
            <person name="Magnuson J."/>
            <person name="Spatafora J.W."/>
            <person name="Nagy L.G."/>
            <person name="Henrissat B."/>
            <person name="Grigoriev I.V."/>
            <person name="Yang Z.L."/>
            <person name="Xu J."/>
            <person name="Martin F.M."/>
        </authorList>
    </citation>
    <scope>NUCLEOTIDE SEQUENCE</scope>
    <source>
        <strain evidence="2">KKN 215</strain>
    </source>
</reference>
<evidence type="ECO:0008006" key="4">
    <source>
        <dbReference type="Google" id="ProtNLM"/>
    </source>
</evidence>
<evidence type="ECO:0000313" key="3">
    <source>
        <dbReference type="Proteomes" id="UP000813824"/>
    </source>
</evidence>
<gene>
    <name evidence="2" type="ORF">BXZ70DRAFT_77199</name>
</gene>
<dbReference type="Gene3D" id="3.30.710.10">
    <property type="entry name" value="Potassium Channel Kv1.1, Chain A"/>
    <property type="match status" value="1"/>
</dbReference>
<feature type="compositionally biased region" description="Polar residues" evidence="1">
    <location>
        <begin position="168"/>
        <end position="177"/>
    </location>
</feature>